<dbReference type="RefSeq" id="WP_390210110.1">
    <property type="nucleotide sequence ID" value="NZ_JBHLXJ010000003.1"/>
</dbReference>
<protein>
    <submittedName>
        <fullName evidence="1">Uncharacterized protein</fullName>
    </submittedName>
</protein>
<dbReference type="Proteomes" id="UP001589844">
    <property type="component" value="Unassembled WGS sequence"/>
</dbReference>
<sequence length="117" mass="12661">MSQVQSWSDISDAAISEIGVRQQHRPSENFKFYSNTYEANQSITIKATHGFRVYVLTGSCALNVDGQVVELEAEQFIQLKDGAYTCDTGAEGVSIVKVFNAAKSAAKPAAKPTATKK</sequence>
<name>A0ABV6IAL9_9BURK</name>
<organism evidence="1 2">
    <name type="scientific">Undibacterium danionis</name>
    <dbReference type="NCBI Taxonomy" id="1812100"/>
    <lineage>
        <taxon>Bacteria</taxon>
        <taxon>Pseudomonadati</taxon>
        <taxon>Pseudomonadota</taxon>
        <taxon>Betaproteobacteria</taxon>
        <taxon>Burkholderiales</taxon>
        <taxon>Oxalobacteraceae</taxon>
        <taxon>Undibacterium</taxon>
    </lineage>
</organism>
<reference evidence="1 2" key="1">
    <citation type="submission" date="2024-09" db="EMBL/GenBank/DDBJ databases">
        <authorList>
            <person name="Sun Q."/>
            <person name="Mori K."/>
        </authorList>
    </citation>
    <scope>NUCLEOTIDE SEQUENCE [LARGE SCALE GENOMIC DNA]</scope>
    <source>
        <strain evidence="1 2">CCM 8677</strain>
    </source>
</reference>
<evidence type="ECO:0000313" key="1">
    <source>
        <dbReference type="EMBL" id="MFC0348877.1"/>
    </source>
</evidence>
<dbReference type="EMBL" id="JBHLXJ010000003">
    <property type="protein sequence ID" value="MFC0348877.1"/>
    <property type="molecule type" value="Genomic_DNA"/>
</dbReference>
<evidence type="ECO:0000313" key="2">
    <source>
        <dbReference type="Proteomes" id="UP001589844"/>
    </source>
</evidence>
<keyword evidence="2" id="KW-1185">Reference proteome</keyword>
<gene>
    <name evidence="1" type="ORF">ACFFJH_03585</name>
</gene>
<comment type="caution">
    <text evidence="1">The sequence shown here is derived from an EMBL/GenBank/DDBJ whole genome shotgun (WGS) entry which is preliminary data.</text>
</comment>
<proteinExistence type="predicted"/>
<accession>A0ABV6IAL9</accession>